<proteinExistence type="predicted"/>
<dbReference type="Pfam" id="PF01047">
    <property type="entry name" value="MarR"/>
    <property type="match status" value="1"/>
</dbReference>
<evidence type="ECO:0000256" key="3">
    <source>
        <dbReference type="ARBA" id="ARBA00023163"/>
    </source>
</evidence>
<dbReference type="SMART" id="SM00347">
    <property type="entry name" value="HTH_MARR"/>
    <property type="match status" value="1"/>
</dbReference>
<organism evidence="5 6">
    <name type="scientific">Herbinix hemicellulosilytica</name>
    <dbReference type="NCBI Taxonomy" id="1564487"/>
    <lineage>
        <taxon>Bacteria</taxon>
        <taxon>Bacillati</taxon>
        <taxon>Bacillota</taxon>
        <taxon>Clostridia</taxon>
        <taxon>Lachnospirales</taxon>
        <taxon>Lachnospiraceae</taxon>
        <taxon>Herbinix</taxon>
    </lineage>
</organism>
<feature type="domain" description="HTH marR-type" evidence="4">
    <location>
        <begin position="1"/>
        <end position="142"/>
    </location>
</feature>
<keyword evidence="1" id="KW-0805">Transcription regulation</keyword>
<dbReference type="Proteomes" id="UP000236497">
    <property type="component" value="Unassembled WGS sequence"/>
</dbReference>
<dbReference type="SUPFAM" id="SSF46785">
    <property type="entry name" value="Winged helix' DNA-binding domain"/>
    <property type="match status" value="1"/>
</dbReference>
<gene>
    <name evidence="5" type="ORF">HHT355_0972</name>
</gene>
<evidence type="ECO:0000313" key="6">
    <source>
        <dbReference type="Proteomes" id="UP000236497"/>
    </source>
</evidence>
<keyword evidence="3" id="KW-0804">Transcription</keyword>
<dbReference type="GO" id="GO:0003677">
    <property type="term" value="F:DNA binding"/>
    <property type="evidence" value="ECO:0007669"/>
    <property type="project" value="UniProtKB-KW"/>
</dbReference>
<evidence type="ECO:0000259" key="4">
    <source>
        <dbReference type="PROSITE" id="PS50995"/>
    </source>
</evidence>
<name>A0A0H5SGL7_HERHM</name>
<evidence type="ECO:0000313" key="5">
    <source>
        <dbReference type="EMBL" id="CRZ34175.1"/>
    </source>
</evidence>
<dbReference type="GO" id="GO:0003700">
    <property type="term" value="F:DNA-binding transcription factor activity"/>
    <property type="evidence" value="ECO:0007669"/>
    <property type="project" value="InterPro"/>
</dbReference>
<dbReference type="EMBL" id="CVTD020000011">
    <property type="protein sequence ID" value="CRZ34175.1"/>
    <property type="molecule type" value="Genomic_DNA"/>
</dbReference>
<dbReference type="RefSeq" id="WP_158245891.1">
    <property type="nucleotide sequence ID" value="NZ_CVTD020000011.1"/>
</dbReference>
<protein>
    <recommendedName>
        <fullName evidence="4">HTH marR-type domain-containing protein</fullName>
    </recommendedName>
</protein>
<keyword evidence="6" id="KW-1185">Reference proteome</keyword>
<dbReference type="PANTHER" id="PTHR42756:SF1">
    <property type="entry name" value="TRANSCRIPTIONAL REPRESSOR OF EMRAB OPERON"/>
    <property type="match status" value="1"/>
</dbReference>
<evidence type="ECO:0000256" key="2">
    <source>
        <dbReference type="ARBA" id="ARBA00023125"/>
    </source>
</evidence>
<evidence type="ECO:0000256" key="1">
    <source>
        <dbReference type="ARBA" id="ARBA00023015"/>
    </source>
</evidence>
<dbReference type="AlphaFoldDB" id="A0A0H5SGL7"/>
<dbReference type="InterPro" id="IPR036388">
    <property type="entry name" value="WH-like_DNA-bd_sf"/>
</dbReference>
<accession>A0A0H5SGL7</accession>
<dbReference type="PANTHER" id="PTHR42756">
    <property type="entry name" value="TRANSCRIPTIONAL REGULATOR, MARR"/>
    <property type="match status" value="1"/>
</dbReference>
<dbReference type="InterPro" id="IPR000835">
    <property type="entry name" value="HTH_MarR-typ"/>
</dbReference>
<sequence length="147" mass="17090">MSNDHSENQRLHTVLIGCYHTHKKHCFAEFQKLNLSTGQPKVLSILLQNEGFLQKDLAERCHVEPATMTSLLGKLEKDGLIYKKPVYVSGNKRANSIYLTEKGRKLATKINQIVDEIEKKSFKNFTETEKQLLISFFNRIRYNLENY</sequence>
<dbReference type="Gene3D" id="1.10.10.10">
    <property type="entry name" value="Winged helix-like DNA-binding domain superfamily/Winged helix DNA-binding domain"/>
    <property type="match status" value="1"/>
</dbReference>
<keyword evidence="2" id="KW-0238">DNA-binding</keyword>
<dbReference type="InterPro" id="IPR036390">
    <property type="entry name" value="WH_DNA-bd_sf"/>
</dbReference>
<dbReference type="PROSITE" id="PS50995">
    <property type="entry name" value="HTH_MARR_2"/>
    <property type="match status" value="1"/>
</dbReference>
<reference evidence="5 6" key="1">
    <citation type="submission" date="2015-06" db="EMBL/GenBank/DDBJ databases">
        <authorList>
            <person name="Wibberg Daniel"/>
        </authorList>
    </citation>
    <scope>NUCLEOTIDE SEQUENCE [LARGE SCALE GENOMIC DNA]</scope>
    <source>
        <strain evidence="5 6">T3/55T</strain>
    </source>
</reference>